<keyword evidence="1" id="KW-0472">Membrane</keyword>
<feature type="transmembrane region" description="Helical" evidence="1">
    <location>
        <begin position="57"/>
        <end position="82"/>
    </location>
</feature>
<proteinExistence type="predicted"/>
<sequence>MAVIISDIIFILGILGFLNLAVIGPFGVIWLLAYILFIAETFISLSLESQEGTWSNLVITSIMYFTYSQLWIVLVVRAIYFLTKRLFLRNKEFRWYKTERSSR</sequence>
<reference evidence="2" key="1">
    <citation type="submission" date="2019-08" db="EMBL/GenBank/DDBJ databases">
        <authorList>
            <person name="Kucharzyk K."/>
            <person name="Murdoch R.W."/>
            <person name="Higgins S."/>
            <person name="Loffler F."/>
        </authorList>
    </citation>
    <scope>NUCLEOTIDE SEQUENCE</scope>
</reference>
<keyword evidence="1" id="KW-0812">Transmembrane</keyword>
<evidence type="ECO:0000256" key="1">
    <source>
        <dbReference type="SAM" id="Phobius"/>
    </source>
</evidence>
<keyword evidence="1" id="KW-1133">Transmembrane helix</keyword>
<organism evidence="2">
    <name type="scientific">bioreactor metagenome</name>
    <dbReference type="NCBI Taxonomy" id="1076179"/>
    <lineage>
        <taxon>unclassified sequences</taxon>
        <taxon>metagenomes</taxon>
        <taxon>ecological metagenomes</taxon>
    </lineage>
</organism>
<evidence type="ECO:0000313" key="2">
    <source>
        <dbReference type="EMBL" id="MPN25313.1"/>
    </source>
</evidence>
<gene>
    <name evidence="2" type="ORF">SDC9_172721</name>
</gene>
<accession>A0A645GNP3</accession>
<comment type="caution">
    <text evidence="2">The sequence shown here is derived from an EMBL/GenBank/DDBJ whole genome shotgun (WGS) entry which is preliminary data.</text>
</comment>
<dbReference type="EMBL" id="VSSQ01074442">
    <property type="protein sequence ID" value="MPN25313.1"/>
    <property type="molecule type" value="Genomic_DNA"/>
</dbReference>
<dbReference type="AlphaFoldDB" id="A0A645GNP3"/>
<name>A0A645GNP3_9ZZZZ</name>
<feature type="transmembrane region" description="Helical" evidence="1">
    <location>
        <begin position="9"/>
        <end position="37"/>
    </location>
</feature>
<protein>
    <submittedName>
        <fullName evidence="2">Uncharacterized protein</fullName>
    </submittedName>
</protein>